<name>A0ACB9H496_CICIN</name>
<reference evidence="1 2" key="2">
    <citation type="journal article" date="2022" name="Mol. Ecol. Resour.">
        <title>The genomes of chicory, endive, great burdock and yacon provide insights into Asteraceae paleo-polyploidization history and plant inulin production.</title>
        <authorList>
            <person name="Fan W."/>
            <person name="Wang S."/>
            <person name="Wang H."/>
            <person name="Wang A."/>
            <person name="Jiang F."/>
            <person name="Liu H."/>
            <person name="Zhao H."/>
            <person name="Xu D."/>
            <person name="Zhang Y."/>
        </authorList>
    </citation>
    <scope>NUCLEOTIDE SEQUENCE [LARGE SCALE GENOMIC DNA]</scope>
    <source>
        <strain evidence="2">cv. Punajuju</strain>
        <tissue evidence="1">Leaves</tissue>
    </source>
</reference>
<reference evidence="2" key="1">
    <citation type="journal article" date="2022" name="Mol. Ecol. Resour.">
        <title>The genomes of chicory, endive, great burdock and yacon provide insights into Asteraceae palaeo-polyploidization history and plant inulin production.</title>
        <authorList>
            <person name="Fan W."/>
            <person name="Wang S."/>
            <person name="Wang H."/>
            <person name="Wang A."/>
            <person name="Jiang F."/>
            <person name="Liu H."/>
            <person name="Zhao H."/>
            <person name="Xu D."/>
            <person name="Zhang Y."/>
        </authorList>
    </citation>
    <scope>NUCLEOTIDE SEQUENCE [LARGE SCALE GENOMIC DNA]</scope>
    <source>
        <strain evidence="2">cv. Punajuju</strain>
    </source>
</reference>
<dbReference type="Proteomes" id="UP001055811">
    <property type="component" value="Linkage Group LG01"/>
</dbReference>
<sequence>MSLSIKGLERIRIKGVGEDEDRDEDSGAWGSKVSVKLVVNVKVTGRGGAATAWTRFVERTPNGQRKIEGVFGIDFEECLLTALSNKPINV</sequence>
<organism evidence="1 2">
    <name type="scientific">Cichorium intybus</name>
    <name type="common">Chicory</name>
    <dbReference type="NCBI Taxonomy" id="13427"/>
    <lineage>
        <taxon>Eukaryota</taxon>
        <taxon>Viridiplantae</taxon>
        <taxon>Streptophyta</taxon>
        <taxon>Embryophyta</taxon>
        <taxon>Tracheophyta</taxon>
        <taxon>Spermatophyta</taxon>
        <taxon>Magnoliopsida</taxon>
        <taxon>eudicotyledons</taxon>
        <taxon>Gunneridae</taxon>
        <taxon>Pentapetalae</taxon>
        <taxon>asterids</taxon>
        <taxon>campanulids</taxon>
        <taxon>Asterales</taxon>
        <taxon>Asteraceae</taxon>
        <taxon>Cichorioideae</taxon>
        <taxon>Cichorieae</taxon>
        <taxon>Cichoriinae</taxon>
        <taxon>Cichorium</taxon>
    </lineage>
</organism>
<evidence type="ECO:0000313" key="2">
    <source>
        <dbReference type="Proteomes" id="UP001055811"/>
    </source>
</evidence>
<proteinExistence type="predicted"/>
<comment type="caution">
    <text evidence="1">The sequence shown here is derived from an EMBL/GenBank/DDBJ whole genome shotgun (WGS) entry which is preliminary data.</text>
</comment>
<gene>
    <name evidence="1" type="ORF">L2E82_03306</name>
</gene>
<keyword evidence="2" id="KW-1185">Reference proteome</keyword>
<accession>A0ACB9H496</accession>
<dbReference type="EMBL" id="CM042009">
    <property type="protein sequence ID" value="KAI3790341.1"/>
    <property type="molecule type" value="Genomic_DNA"/>
</dbReference>
<evidence type="ECO:0000313" key="1">
    <source>
        <dbReference type="EMBL" id="KAI3790341.1"/>
    </source>
</evidence>
<protein>
    <submittedName>
        <fullName evidence="1">Uncharacterized protein</fullName>
    </submittedName>
</protein>